<proteinExistence type="predicted"/>
<accession>A0ABN5JE39</accession>
<dbReference type="Proteomes" id="UP000241238">
    <property type="component" value="Chromosome"/>
</dbReference>
<dbReference type="InterPro" id="IPR022555">
    <property type="entry name" value="DUF2577"/>
</dbReference>
<sequence>MYSDLIRLFKRIAKDVIENDKPVAVQTGTVIQVNPIHIRVDDKITHKEEDGDLILTHLVKDYEVDITVQHSTDSIYKEWDTNHAHPGVGMATIPIDHEHEYRGRKKIIMHLALKKGEKVLLLRENGGQRYIVLDRVYDPIVEGEWI</sequence>
<reference evidence="2" key="1">
    <citation type="journal article" date="2018" name="MSphere">
        <title>Fusobacterium Genomics Using MinION and Illumina Sequencing Enables Genome Completion and Correction.</title>
        <authorList>
            <person name="Todd S.M."/>
            <person name="Settlage R.E."/>
            <person name="Lahmers K.K."/>
            <person name="Slade D.J."/>
        </authorList>
    </citation>
    <scope>NUCLEOTIDE SEQUENCE [LARGE SCALE GENOMIC DNA]</scope>
    <source>
        <strain evidence="2">ATCC 27725</strain>
    </source>
</reference>
<keyword evidence="2" id="KW-1185">Reference proteome</keyword>
<evidence type="ECO:0000313" key="1">
    <source>
        <dbReference type="EMBL" id="AVQ30326.1"/>
    </source>
</evidence>
<dbReference type="EMBL" id="CP028103">
    <property type="protein sequence ID" value="AVQ30326.1"/>
    <property type="molecule type" value="Genomic_DNA"/>
</dbReference>
<evidence type="ECO:0000313" key="2">
    <source>
        <dbReference type="Proteomes" id="UP000241238"/>
    </source>
</evidence>
<dbReference type="GeneID" id="77467029"/>
<dbReference type="Pfam" id="PF10844">
    <property type="entry name" value="DUF2577"/>
    <property type="match status" value="1"/>
</dbReference>
<protein>
    <submittedName>
        <fullName evidence="1">DUF2577 domain-containing protein</fullName>
    </submittedName>
</protein>
<organism evidence="1 2">
    <name type="scientific">Fusobacterium varium ATCC 27725</name>
    <dbReference type="NCBI Taxonomy" id="469618"/>
    <lineage>
        <taxon>Bacteria</taxon>
        <taxon>Fusobacteriati</taxon>
        <taxon>Fusobacteriota</taxon>
        <taxon>Fusobacteriia</taxon>
        <taxon>Fusobacteriales</taxon>
        <taxon>Fusobacteriaceae</taxon>
        <taxon>Fusobacterium</taxon>
    </lineage>
</organism>
<gene>
    <name evidence="1" type="ORF">C4N18_03425</name>
</gene>
<name>A0ABN5JE39_FUSVA</name>
<dbReference type="RefSeq" id="WP_005948955.1">
    <property type="nucleotide sequence ID" value="NZ_CP028103.1"/>
</dbReference>